<keyword evidence="1" id="KW-0611">Plant defense</keyword>
<organism evidence="2 3">
    <name type="scientific">Quillaja saponaria</name>
    <name type="common">Soap bark tree</name>
    <dbReference type="NCBI Taxonomy" id="32244"/>
    <lineage>
        <taxon>Eukaryota</taxon>
        <taxon>Viridiplantae</taxon>
        <taxon>Streptophyta</taxon>
        <taxon>Embryophyta</taxon>
        <taxon>Tracheophyta</taxon>
        <taxon>Spermatophyta</taxon>
        <taxon>Magnoliopsida</taxon>
        <taxon>eudicotyledons</taxon>
        <taxon>Gunneridae</taxon>
        <taxon>Pentapetalae</taxon>
        <taxon>rosids</taxon>
        <taxon>fabids</taxon>
        <taxon>Fabales</taxon>
        <taxon>Quillajaceae</taxon>
        <taxon>Quillaja</taxon>
    </lineage>
</organism>
<protein>
    <submittedName>
        <fullName evidence="2">Disease resistance protein</fullName>
    </submittedName>
</protein>
<dbReference type="InterPro" id="IPR036388">
    <property type="entry name" value="WH-like_DNA-bd_sf"/>
</dbReference>
<accession>A0AAD7L4V3</accession>
<dbReference type="GO" id="GO:0006952">
    <property type="term" value="P:defense response"/>
    <property type="evidence" value="ECO:0007669"/>
    <property type="project" value="UniProtKB-KW"/>
</dbReference>
<evidence type="ECO:0000313" key="2">
    <source>
        <dbReference type="EMBL" id="KAJ7951604.1"/>
    </source>
</evidence>
<dbReference type="Gene3D" id="1.10.8.430">
    <property type="entry name" value="Helical domain of apoptotic protease-activating factors"/>
    <property type="match status" value="1"/>
</dbReference>
<dbReference type="KEGG" id="qsa:O6P43_027626"/>
<dbReference type="AlphaFoldDB" id="A0AAD7L4V3"/>
<name>A0AAD7L4V3_QUISA</name>
<dbReference type="Gene3D" id="3.40.50.10140">
    <property type="entry name" value="Toll/interleukin-1 receptor homology (TIR) domain"/>
    <property type="match status" value="1"/>
</dbReference>
<sequence>MERVNEWRNILIRIANLAGFHSSQNYRDEYECVEEIFKDILRKLEHLIPSFFKSNKINDFNLVFISLATIINNHVHCNITFLVFTELQIVKGCGGFPLVLKLVGRSLSGQPPVIWQDRVMDLSKGNFFDAELLDKLEQLVDVLGTEDIIKECFLDLCLFPEDQRIPAAALIDMWVELHKLDEDGVKAMTYIIKLNSWNLADTVVTRKLAGNMDNYYNYHFITQHDLLREVAIKKNNNGPVDGRKRLIVELSENSVPEWWTKKTSQQSSARRLLLDCLPLRWTSGTEEMPQQSSSRRLLLDCLPIWTIDKPQKNIARRLSISIGLFFFNSLFSNHS</sequence>
<proteinExistence type="predicted"/>
<gene>
    <name evidence="2" type="ORF">O6P43_027626</name>
</gene>
<evidence type="ECO:0000256" key="1">
    <source>
        <dbReference type="ARBA" id="ARBA00022821"/>
    </source>
</evidence>
<dbReference type="EMBL" id="JARAOO010000011">
    <property type="protein sequence ID" value="KAJ7951604.1"/>
    <property type="molecule type" value="Genomic_DNA"/>
</dbReference>
<dbReference type="InterPro" id="IPR035897">
    <property type="entry name" value="Toll_tir_struct_dom_sf"/>
</dbReference>
<dbReference type="InterPro" id="IPR042197">
    <property type="entry name" value="Apaf_helical"/>
</dbReference>
<dbReference type="Gene3D" id="1.10.10.10">
    <property type="entry name" value="Winged helix-like DNA-binding domain superfamily/Winged helix DNA-binding domain"/>
    <property type="match status" value="1"/>
</dbReference>
<dbReference type="PANTHER" id="PTHR36766:SF3">
    <property type="entry name" value="RPW8 DOMAIN-CONTAINING PROTEIN"/>
    <property type="match status" value="1"/>
</dbReference>
<comment type="caution">
    <text evidence="2">The sequence shown here is derived from an EMBL/GenBank/DDBJ whole genome shotgun (WGS) entry which is preliminary data.</text>
</comment>
<dbReference type="Proteomes" id="UP001163823">
    <property type="component" value="Chromosome 11"/>
</dbReference>
<reference evidence="2" key="1">
    <citation type="journal article" date="2023" name="Science">
        <title>Elucidation of the pathway for biosynthesis of saponin adjuvants from the soapbark tree.</title>
        <authorList>
            <person name="Reed J."/>
            <person name="Orme A."/>
            <person name="El-Demerdash A."/>
            <person name="Owen C."/>
            <person name="Martin L.B.B."/>
            <person name="Misra R.C."/>
            <person name="Kikuchi S."/>
            <person name="Rejzek M."/>
            <person name="Martin A.C."/>
            <person name="Harkess A."/>
            <person name="Leebens-Mack J."/>
            <person name="Louveau T."/>
            <person name="Stephenson M.J."/>
            <person name="Osbourn A."/>
        </authorList>
    </citation>
    <scope>NUCLEOTIDE SEQUENCE</scope>
    <source>
        <strain evidence="2">S10</strain>
    </source>
</reference>
<evidence type="ECO:0000313" key="3">
    <source>
        <dbReference type="Proteomes" id="UP001163823"/>
    </source>
</evidence>
<keyword evidence="3" id="KW-1185">Reference proteome</keyword>
<dbReference type="PANTHER" id="PTHR36766">
    <property type="entry name" value="PLANT BROAD-SPECTRUM MILDEW RESISTANCE PROTEIN RPW8"/>
    <property type="match status" value="1"/>
</dbReference>